<dbReference type="EMBL" id="GBEZ01022858">
    <property type="protein sequence ID" value="JAC63999.1"/>
    <property type="molecule type" value="Transcribed_RNA"/>
</dbReference>
<keyword evidence="4" id="KW-0472">Membrane</keyword>
<comment type="subcellular location">
    <subcellularLocation>
        <location evidence="1">Membrane</location>
        <topology evidence="1">Multi-pass membrane protein</topology>
    </subcellularLocation>
</comment>
<evidence type="ECO:0000256" key="1">
    <source>
        <dbReference type="ARBA" id="ARBA00004141"/>
    </source>
</evidence>
<reference evidence="5" key="1">
    <citation type="submission" date="2014-05" db="EMBL/GenBank/DDBJ databases">
        <title>The transcriptome of the halophilic microalga Tetraselmis sp. GSL018 isolated from the Great Salt Lake, Utah.</title>
        <authorList>
            <person name="Jinkerson R.E."/>
            <person name="D'Adamo S."/>
            <person name="Posewitz M.C."/>
        </authorList>
    </citation>
    <scope>NUCLEOTIDE SEQUENCE</scope>
    <source>
        <strain evidence="5">GSL018</strain>
    </source>
</reference>
<proteinExistence type="predicted"/>
<evidence type="ECO:0000256" key="3">
    <source>
        <dbReference type="ARBA" id="ARBA00022989"/>
    </source>
</evidence>
<organism evidence="5">
    <name type="scientific">Tetraselmis sp. GSL018</name>
    <dbReference type="NCBI Taxonomy" id="582737"/>
    <lineage>
        <taxon>Eukaryota</taxon>
        <taxon>Viridiplantae</taxon>
        <taxon>Chlorophyta</taxon>
        <taxon>core chlorophytes</taxon>
        <taxon>Chlorodendrophyceae</taxon>
        <taxon>Chlorodendrales</taxon>
        <taxon>Chlorodendraceae</taxon>
        <taxon>Tetraselmis</taxon>
    </lineage>
</organism>
<dbReference type="InterPro" id="IPR032808">
    <property type="entry name" value="DoxX"/>
</dbReference>
<feature type="non-terminal residue" evidence="5">
    <location>
        <position position="116"/>
    </location>
</feature>
<keyword evidence="3" id="KW-1133">Transmembrane helix</keyword>
<dbReference type="AlphaFoldDB" id="A0A061QZV2"/>
<evidence type="ECO:0000313" key="5">
    <source>
        <dbReference type="EMBL" id="JAC63999.1"/>
    </source>
</evidence>
<dbReference type="GO" id="GO:0016020">
    <property type="term" value="C:membrane"/>
    <property type="evidence" value="ECO:0007669"/>
    <property type="project" value="UniProtKB-SubCell"/>
</dbReference>
<evidence type="ECO:0000256" key="4">
    <source>
        <dbReference type="ARBA" id="ARBA00023136"/>
    </source>
</evidence>
<protein>
    <submittedName>
        <fullName evidence="5">Uncharacterized protein</fullName>
    </submittedName>
</protein>
<name>A0A061QZV2_9CHLO</name>
<sequence length="116" mass="12247">MAAAAESSLLLATRVALGLGSIKHGYDKVDSWPSFATQMSQSGPWGPKVLPDWVPEGLHTPLAASGIATQLVGGATLLPTKGNTTRLAAIPLFAFYGIATYTQFVTRGKKVEDELF</sequence>
<accession>A0A061QZV2</accession>
<gene>
    <name evidence="5" type="ORF">TSPGSL018_19270</name>
</gene>
<dbReference type="Pfam" id="PF07681">
    <property type="entry name" value="DoxX"/>
    <property type="match status" value="1"/>
</dbReference>
<evidence type="ECO:0000256" key="2">
    <source>
        <dbReference type="ARBA" id="ARBA00022692"/>
    </source>
</evidence>
<keyword evidence="2" id="KW-0812">Transmembrane</keyword>